<dbReference type="GO" id="GO:0000400">
    <property type="term" value="F:four-way junction DNA binding"/>
    <property type="evidence" value="ECO:0007669"/>
    <property type="project" value="UniProtKB-ARBA"/>
</dbReference>
<dbReference type="EMBL" id="VSRR010002206">
    <property type="protein sequence ID" value="MPC30169.1"/>
    <property type="molecule type" value="Genomic_DNA"/>
</dbReference>
<keyword evidence="8" id="KW-0234">DNA repair</keyword>
<evidence type="ECO:0000259" key="11">
    <source>
        <dbReference type="SMART" id="SM00484"/>
    </source>
</evidence>
<dbReference type="Pfam" id="PF00867">
    <property type="entry name" value="XPG_I"/>
    <property type="match status" value="1"/>
</dbReference>
<feature type="region of interest" description="Disordered" evidence="10">
    <location>
        <begin position="497"/>
        <end position="559"/>
    </location>
</feature>
<dbReference type="InterPro" id="IPR029060">
    <property type="entry name" value="PIN-like_dom_sf"/>
</dbReference>
<dbReference type="SUPFAM" id="SSF88723">
    <property type="entry name" value="PIN domain-like"/>
    <property type="match status" value="1"/>
</dbReference>
<evidence type="ECO:0000256" key="2">
    <source>
        <dbReference type="ARBA" id="ARBA00022722"/>
    </source>
</evidence>
<dbReference type="Gene3D" id="3.40.50.1010">
    <property type="entry name" value="5'-nuclease"/>
    <property type="match status" value="1"/>
</dbReference>
<comment type="caution">
    <text evidence="12">The sequence shown here is derived from an EMBL/GenBank/DDBJ whole genome shotgun (WGS) entry which is preliminary data.</text>
</comment>
<keyword evidence="3" id="KW-0479">Metal-binding</keyword>
<keyword evidence="5" id="KW-0227">DNA damage</keyword>
<keyword evidence="2" id="KW-0540">Nuclease</keyword>
<feature type="compositionally biased region" description="Basic and acidic residues" evidence="10">
    <location>
        <begin position="507"/>
        <end position="545"/>
    </location>
</feature>
<evidence type="ECO:0000256" key="4">
    <source>
        <dbReference type="ARBA" id="ARBA00022759"/>
    </source>
</evidence>
<name>A0A5B7E9T0_PORTR</name>
<proteinExistence type="inferred from homology"/>
<organism evidence="12 13">
    <name type="scientific">Portunus trituberculatus</name>
    <name type="common">Swimming crab</name>
    <name type="synonym">Neptunus trituberculatus</name>
    <dbReference type="NCBI Taxonomy" id="210409"/>
    <lineage>
        <taxon>Eukaryota</taxon>
        <taxon>Metazoa</taxon>
        <taxon>Ecdysozoa</taxon>
        <taxon>Arthropoda</taxon>
        <taxon>Crustacea</taxon>
        <taxon>Multicrustacea</taxon>
        <taxon>Malacostraca</taxon>
        <taxon>Eumalacostraca</taxon>
        <taxon>Eucarida</taxon>
        <taxon>Decapoda</taxon>
        <taxon>Pleocyemata</taxon>
        <taxon>Brachyura</taxon>
        <taxon>Eubrachyura</taxon>
        <taxon>Portunoidea</taxon>
        <taxon>Portunidae</taxon>
        <taxon>Portuninae</taxon>
        <taxon>Portunus</taxon>
    </lineage>
</organism>
<dbReference type="InterPro" id="IPR008918">
    <property type="entry name" value="HhH2"/>
</dbReference>
<dbReference type="PANTHER" id="PTHR11081">
    <property type="entry name" value="FLAP ENDONUCLEASE FAMILY MEMBER"/>
    <property type="match status" value="1"/>
</dbReference>
<comment type="similarity">
    <text evidence="9">Belongs to the XPG/RAD2 endonuclease family. GEN subfamily.</text>
</comment>
<feature type="region of interest" description="Disordered" evidence="10">
    <location>
        <begin position="64"/>
        <end position="86"/>
    </location>
</feature>
<sequence>MALWQRTKDTKHNSFLTVTLGTPAIKNLFFRTVACLQAGVVPVMVLEGDAPSLKWNTIISRNQRNFGQPHGGRGVSGVSSTTTTANTGKRSHFNAILKKCTELFDLLGVPWVRAAGEAEATCAALNYHKVVQGVISQDSDVFLYGGNTVFRNFTANQKKVTAEKFKTDLIEERLQMTRDGMILLAIVLGCDYLPGGVHGVGRDTALRFLRMAYTAGDKHPTQRFKQWAAECISIPAPSELASTKWKKGSDDVLEEGLKKRLVSTQGFPFTELLSEFKNKLPQPLKKVKWSQPDFEGLVRWCGRMLDWEASYVVQKVAPVVTRWTVTQGAVPRSLQPVSVVKRCVKQGVVCLKLQWQVAASSSLPPDTPNHLTTEEPLELLRSSLPHLVQDFEDLVLASKKGSHYYYQSNTFMKLPSSLGVLEWSVRLPLSTRGEDDRAKTVSGKKKTKNRKTKGGLESKENKENIPKQMHTITEYFKPVTSNSTAVTKTTTTTTTAITTSHSVSGNKVRDIRRVKHEQTSSDHKSLGKHSNEGLHQHKEDQHSKDDDFDDGKEEDEECDERELSLIIDRIINIKMNVGSEQQSTLQHKKQRSVSKSDCREKSPLVQNLSHPSVCHLGEKMLNESVAYLDEENSSLPLRPSLFDRASKRLSKKRSNLSEISFSNVKTEIEPCLSENILNNSTDKCFGSAENSSNTSTIETYESEIDVPRCLELETRPLRHDVSRDMFEDSLTKDSTDVMTRDIPSDDTLAEMFKDSLVVDTSLSDSDIKQDLQRYEGAGCSKNISRRCLLSQDCDLNLSFVQPDSPVQGCDSSYPVCRSHPSGLDYNSVLVENCDLKRISCEVKTKRKFPADIVDFENVLSEKQSSEYPSLISLPAVKGFEEEDSESVKCWSSESPNYVGNAATPCVTQPQHSTAQHSSKINGQEATTLKDISGYCEDVLHYSIHCETSIIASDCNKESVEEISSAEDTFTSSPLTSTKTNFYESKDYSNAAQFNLNNMKRGNVNKKGDLSVKQTIENHIEQPAQDGSKVWACEPFCSPQIVTLSLAQRLKLKCTDKRYRKLIDDLS</sequence>
<evidence type="ECO:0000256" key="8">
    <source>
        <dbReference type="ARBA" id="ARBA00023204"/>
    </source>
</evidence>
<gene>
    <name evidence="12" type="primary">Gen1_0</name>
    <name evidence="12" type="ORF">E2C01_023430</name>
</gene>
<keyword evidence="13" id="KW-1185">Reference proteome</keyword>
<feature type="compositionally biased region" description="Low complexity" evidence="10">
    <location>
        <begin position="76"/>
        <end position="86"/>
    </location>
</feature>
<feature type="compositionally biased region" description="Acidic residues" evidence="10">
    <location>
        <begin position="546"/>
        <end position="559"/>
    </location>
</feature>
<dbReference type="InterPro" id="IPR036279">
    <property type="entry name" value="5-3_exonuclease_C_sf"/>
</dbReference>
<reference evidence="12 13" key="1">
    <citation type="submission" date="2019-05" db="EMBL/GenBank/DDBJ databases">
        <title>Another draft genome of Portunus trituberculatus and its Hox gene families provides insights of decapod evolution.</title>
        <authorList>
            <person name="Jeong J.-H."/>
            <person name="Song I."/>
            <person name="Kim S."/>
            <person name="Choi T."/>
            <person name="Kim D."/>
            <person name="Ryu S."/>
            <person name="Kim W."/>
        </authorList>
    </citation>
    <scope>NUCLEOTIDE SEQUENCE [LARGE SCALE GENOMIC DNA]</scope>
    <source>
        <tissue evidence="12">Muscle</tissue>
    </source>
</reference>
<dbReference type="OrthoDB" id="2959108at2759"/>
<dbReference type="Proteomes" id="UP000324222">
    <property type="component" value="Unassembled WGS sequence"/>
</dbReference>
<keyword evidence="6" id="KW-0378">Hydrolase</keyword>
<keyword evidence="7" id="KW-0460">Magnesium</keyword>
<protein>
    <submittedName>
        <fullName evidence="12">Flap endonuclease GEN 1</fullName>
    </submittedName>
</protein>
<dbReference type="InterPro" id="IPR006084">
    <property type="entry name" value="XPG/Rad2"/>
</dbReference>
<evidence type="ECO:0000256" key="1">
    <source>
        <dbReference type="ARBA" id="ARBA00001946"/>
    </source>
</evidence>
<dbReference type="SMART" id="SM00279">
    <property type="entry name" value="HhH2"/>
    <property type="match status" value="1"/>
</dbReference>
<evidence type="ECO:0000313" key="12">
    <source>
        <dbReference type="EMBL" id="MPC30169.1"/>
    </source>
</evidence>
<evidence type="ECO:0000256" key="6">
    <source>
        <dbReference type="ARBA" id="ARBA00022801"/>
    </source>
</evidence>
<dbReference type="SMART" id="SM00484">
    <property type="entry name" value="XPGI"/>
    <property type="match status" value="1"/>
</dbReference>
<keyword evidence="4 12" id="KW-0255">Endonuclease</keyword>
<evidence type="ECO:0000256" key="9">
    <source>
        <dbReference type="ARBA" id="ARBA00038112"/>
    </source>
</evidence>
<dbReference type="GO" id="GO:0008821">
    <property type="term" value="F:crossover junction DNA endonuclease activity"/>
    <property type="evidence" value="ECO:0007669"/>
    <property type="project" value="UniProtKB-ARBA"/>
</dbReference>
<feature type="domain" description="XPG-I" evidence="11">
    <location>
        <begin position="105"/>
        <end position="176"/>
    </location>
</feature>
<dbReference type="SUPFAM" id="SSF47807">
    <property type="entry name" value="5' to 3' exonuclease, C-terminal subdomain"/>
    <property type="match status" value="1"/>
</dbReference>
<dbReference type="InterPro" id="IPR006086">
    <property type="entry name" value="XPG-I_dom"/>
</dbReference>
<accession>A0A5B7E9T0</accession>
<evidence type="ECO:0000256" key="10">
    <source>
        <dbReference type="SAM" id="MobiDB-lite"/>
    </source>
</evidence>
<feature type="region of interest" description="Disordered" evidence="10">
    <location>
        <begin position="432"/>
        <end position="466"/>
    </location>
</feature>
<comment type="cofactor">
    <cofactor evidence="1">
        <name>Mg(2+)</name>
        <dbReference type="ChEBI" id="CHEBI:18420"/>
    </cofactor>
</comment>
<feature type="compositionally biased region" description="Basic residues" evidence="10">
    <location>
        <begin position="442"/>
        <end position="453"/>
    </location>
</feature>
<evidence type="ECO:0000313" key="13">
    <source>
        <dbReference type="Proteomes" id="UP000324222"/>
    </source>
</evidence>
<dbReference type="AlphaFoldDB" id="A0A5B7E9T0"/>
<dbReference type="GO" id="GO:0017108">
    <property type="term" value="F:5'-flap endonuclease activity"/>
    <property type="evidence" value="ECO:0007669"/>
    <property type="project" value="UniProtKB-ARBA"/>
</dbReference>
<dbReference type="GO" id="GO:0046872">
    <property type="term" value="F:metal ion binding"/>
    <property type="evidence" value="ECO:0007669"/>
    <property type="project" value="UniProtKB-KW"/>
</dbReference>
<feature type="compositionally biased region" description="Basic and acidic residues" evidence="10">
    <location>
        <begin position="454"/>
        <end position="465"/>
    </location>
</feature>
<evidence type="ECO:0000256" key="3">
    <source>
        <dbReference type="ARBA" id="ARBA00022723"/>
    </source>
</evidence>
<dbReference type="PANTHER" id="PTHR11081:SF70">
    <property type="entry name" value="FLAP ENDONUCLEASE GEN HOMOLOG 1"/>
    <property type="match status" value="1"/>
</dbReference>
<dbReference type="FunFam" id="1.10.150.20:FF:000030">
    <property type="entry name" value="Flap endonuclease GEN-like 1"/>
    <property type="match status" value="1"/>
</dbReference>
<dbReference type="Gene3D" id="1.10.150.20">
    <property type="entry name" value="5' to 3' exonuclease, C-terminal subdomain"/>
    <property type="match status" value="1"/>
</dbReference>
<evidence type="ECO:0000256" key="7">
    <source>
        <dbReference type="ARBA" id="ARBA00022842"/>
    </source>
</evidence>
<dbReference type="GO" id="GO:0006281">
    <property type="term" value="P:DNA repair"/>
    <property type="evidence" value="ECO:0007669"/>
    <property type="project" value="UniProtKB-KW"/>
</dbReference>
<feature type="region of interest" description="Disordered" evidence="10">
    <location>
        <begin position="579"/>
        <end position="602"/>
    </location>
</feature>
<evidence type="ECO:0000256" key="5">
    <source>
        <dbReference type="ARBA" id="ARBA00022763"/>
    </source>
</evidence>
<dbReference type="PRINTS" id="PR00853">
    <property type="entry name" value="XPGRADSUPER"/>
</dbReference>